<feature type="transmembrane region" description="Helical" evidence="6">
    <location>
        <begin position="142"/>
        <end position="167"/>
    </location>
</feature>
<keyword evidence="5 6" id="KW-0472">Membrane</keyword>
<comment type="subcellular location">
    <subcellularLocation>
        <location evidence="1">Cell membrane</location>
        <topology evidence="1">Multi-pass membrane protein</topology>
    </subcellularLocation>
</comment>
<dbReference type="AlphaFoldDB" id="A0AAF1KK21"/>
<evidence type="ECO:0000256" key="3">
    <source>
        <dbReference type="ARBA" id="ARBA00022692"/>
    </source>
</evidence>
<dbReference type="PANTHER" id="PTHR30213:SF1">
    <property type="entry name" value="INNER MEMBRANE PROTEIN YHJD"/>
    <property type="match status" value="1"/>
</dbReference>
<keyword evidence="2" id="KW-1003">Cell membrane</keyword>
<dbReference type="GO" id="GO:0005886">
    <property type="term" value="C:plasma membrane"/>
    <property type="evidence" value="ECO:0007669"/>
    <property type="project" value="UniProtKB-SubCell"/>
</dbReference>
<comment type="caution">
    <text evidence="7">The sequence shown here is derived from an EMBL/GenBank/DDBJ whole genome shotgun (WGS) entry which is preliminary data.</text>
</comment>
<evidence type="ECO:0000256" key="2">
    <source>
        <dbReference type="ARBA" id="ARBA00022475"/>
    </source>
</evidence>
<evidence type="ECO:0000256" key="6">
    <source>
        <dbReference type="SAM" id="Phobius"/>
    </source>
</evidence>
<keyword evidence="3 6" id="KW-0812">Transmembrane</keyword>
<reference evidence="7" key="1">
    <citation type="submission" date="2020-01" db="EMBL/GenBank/DDBJ databases">
        <authorList>
            <person name="Rat A."/>
        </authorList>
    </citation>
    <scope>NUCLEOTIDE SEQUENCE</scope>
    <source>
        <strain evidence="7">LMG 28251</strain>
    </source>
</reference>
<dbReference type="Proteomes" id="UP001196068">
    <property type="component" value="Unassembled WGS sequence"/>
</dbReference>
<keyword evidence="4 6" id="KW-1133">Transmembrane helix</keyword>
<evidence type="ECO:0000313" key="7">
    <source>
        <dbReference type="EMBL" id="MBR0656220.1"/>
    </source>
</evidence>
<evidence type="ECO:0000256" key="5">
    <source>
        <dbReference type="ARBA" id="ARBA00023136"/>
    </source>
</evidence>
<evidence type="ECO:0000256" key="1">
    <source>
        <dbReference type="ARBA" id="ARBA00004651"/>
    </source>
</evidence>
<feature type="transmembrane region" description="Helical" evidence="6">
    <location>
        <begin position="244"/>
        <end position="269"/>
    </location>
</feature>
<protein>
    <submittedName>
        <fullName evidence="7">YihY/virulence factor BrkB family protein</fullName>
    </submittedName>
</protein>
<organism evidence="7 8">
    <name type="scientific">Plastoroseomonas arctica</name>
    <dbReference type="NCBI Taxonomy" id="1509237"/>
    <lineage>
        <taxon>Bacteria</taxon>
        <taxon>Pseudomonadati</taxon>
        <taxon>Pseudomonadota</taxon>
        <taxon>Alphaproteobacteria</taxon>
        <taxon>Acetobacterales</taxon>
        <taxon>Acetobacteraceae</taxon>
        <taxon>Plastoroseomonas</taxon>
    </lineage>
</organism>
<feature type="transmembrane region" description="Helical" evidence="6">
    <location>
        <begin position="179"/>
        <end position="204"/>
    </location>
</feature>
<dbReference type="RefSeq" id="WP_211875066.1">
    <property type="nucleotide sequence ID" value="NZ_JAAEDH010000016.1"/>
</dbReference>
<name>A0AAF1KK21_9PROT</name>
<dbReference type="PANTHER" id="PTHR30213">
    <property type="entry name" value="INNER MEMBRANE PROTEIN YHJD"/>
    <property type="match status" value="1"/>
</dbReference>
<dbReference type="NCBIfam" id="TIGR00765">
    <property type="entry name" value="yihY_not_rbn"/>
    <property type="match status" value="1"/>
</dbReference>
<dbReference type="EMBL" id="JAAEDH010000016">
    <property type="protein sequence ID" value="MBR0656220.1"/>
    <property type="molecule type" value="Genomic_DNA"/>
</dbReference>
<feature type="transmembrane region" description="Helical" evidence="6">
    <location>
        <begin position="216"/>
        <end position="238"/>
    </location>
</feature>
<dbReference type="InterPro" id="IPR017039">
    <property type="entry name" value="Virul_fac_BrkB"/>
</dbReference>
<gene>
    <name evidence="7" type="ORF">GXW79_14145</name>
</gene>
<sequence>MRGLWELLQDAGEGFIADEALSRAASIAYFTLFSIGPLVFIATGLAGVIFGHEQVDAAMLDQLRGLLGEQAAVEVRGMAQGALGEARGTVALAIGATTLLLTASGAFGALQSALNAVWKTETPAAGSMRETITRFMRAKASAIGLVATTGFILITSLSISAMIASFGDWLKQTMPGGDVLAIALDLTVSLIVLTLLFSAIYKVLPDRRLAWRDVTLGALVTALLFIAGKTLIAAYVGGSAVAKGFGAAGTLVVVLVWLYYSSVIFLAGAEFTRAFASRHGSRQASPVAAQPTVAAAQDAQRAAGE</sequence>
<feature type="transmembrane region" description="Helical" evidence="6">
    <location>
        <begin position="27"/>
        <end position="50"/>
    </location>
</feature>
<dbReference type="PIRSF" id="PIRSF035875">
    <property type="entry name" value="RNase_BN"/>
    <property type="match status" value="1"/>
</dbReference>
<keyword evidence="8" id="KW-1185">Reference proteome</keyword>
<accession>A0AAF1KK21</accession>
<evidence type="ECO:0000313" key="8">
    <source>
        <dbReference type="Proteomes" id="UP001196068"/>
    </source>
</evidence>
<reference evidence="7" key="2">
    <citation type="journal article" date="2021" name="Syst. Appl. Microbiol.">
        <title>Roseomonas hellenica sp. nov., isolated from roots of wild-growing Alkanna tinctoria.</title>
        <authorList>
            <person name="Rat A."/>
            <person name="Naranjo H.D."/>
            <person name="Lebbe L."/>
            <person name="Cnockaert M."/>
            <person name="Krigas N."/>
            <person name="Grigoriadou K."/>
            <person name="Maloupa E."/>
            <person name="Willems A."/>
        </authorList>
    </citation>
    <scope>NUCLEOTIDE SEQUENCE</scope>
    <source>
        <strain evidence="7">LMG 28251</strain>
    </source>
</reference>
<proteinExistence type="predicted"/>
<evidence type="ECO:0000256" key="4">
    <source>
        <dbReference type="ARBA" id="ARBA00022989"/>
    </source>
</evidence>
<dbReference type="Pfam" id="PF03631">
    <property type="entry name" value="Virul_fac_BrkB"/>
    <property type="match status" value="1"/>
</dbReference>